<reference evidence="1" key="1">
    <citation type="submission" date="2020-10" db="EMBL/GenBank/DDBJ databases">
        <authorList>
            <person name="Castelo-Branco R."/>
            <person name="Eusebio N."/>
            <person name="Adriana R."/>
            <person name="Vieira A."/>
            <person name="Brugerolle De Fraissinette N."/>
            <person name="Rezende De Castro R."/>
            <person name="Schneider M.P."/>
            <person name="Vasconcelos V."/>
            <person name="Leao P.N."/>
        </authorList>
    </citation>
    <scope>NUCLEOTIDE SEQUENCE</scope>
    <source>
        <strain evidence="1">LEGE 12446</strain>
    </source>
</reference>
<dbReference type="Proteomes" id="UP000622533">
    <property type="component" value="Unassembled WGS sequence"/>
</dbReference>
<evidence type="ECO:0000313" key="2">
    <source>
        <dbReference type="Proteomes" id="UP000622533"/>
    </source>
</evidence>
<name>A0A8J6ZVF6_DESMC</name>
<dbReference type="EMBL" id="JADEXS010000064">
    <property type="protein sequence ID" value="MBE9022189.1"/>
    <property type="molecule type" value="Genomic_DNA"/>
</dbReference>
<dbReference type="AlphaFoldDB" id="A0A8J6ZVF6"/>
<sequence length="59" mass="6895">MQLHIKLVLEELLFNAEAVESRERFEEVYGKKLSLKLFIRQLVGLDRNAATEFTFIPSL</sequence>
<keyword evidence="2" id="KW-1185">Reference proteome</keyword>
<protein>
    <submittedName>
        <fullName evidence="1">Uncharacterized protein</fullName>
    </submittedName>
</protein>
<accession>A0A8J6ZVF6</accession>
<evidence type="ECO:0000313" key="1">
    <source>
        <dbReference type="EMBL" id="MBE9022189.1"/>
    </source>
</evidence>
<dbReference type="RefSeq" id="WP_193914719.1">
    <property type="nucleotide sequence ID" value="NZ_JADEXS020000002.1"/>
</dbReference>
<organism evidence="1 2">
    <name type="scientific">Desmonostoc muscorum LEGE 12446</name>
    <dbReference type="NCBI Taxonomy" id="1828758"/>
    <lineage>
        <taxon>Bacteria</taxon>
        <taxon>Bacillati</taxon>
        <taxon>Cyanobacteriota</taxon>
        <taxon>Cyanophyceae</taxon>
        <taxon>Nostocales</taxon>
        <taxon>Nostocaceae</taxon>
        <taxon>Desmonostoc</taxon>
    </lineage>
</organism>
<comment type="caution">
    <text evidence="1">The sequence shown here is derived from an EMBL/GenBank/DDBJ whole genome shotgun (WGS) entry which is preliminary data.</text>
</comment>
<proteinExistence type="predicted"/>
<gene>
    <name evidence="1" type="ORF">IQ276_07005</name>
</gene>